<evidence type="ECO:0000313" key="1">
    <source>
        <dbReference type="EMBL" id="BAS88277.1"/>
    </source>
</evidence>
<keyword evidence="2" id="KW-1185">Reference proteome</keyword>
<dbReference type="PaxDb" id="39947-A0A0P0W7P8"/>
<gene>
    <name evidence="1" type="ordered locus">Os04g0254100</name>
    <name evidence="1" type="ORF">OSNPB_040254100</name>
</gene>
<name>A0A0P0W7P8_ORYSJ</name>
<dbReference type="InParanoid" id="A0A0P0W7P8"/>
<dbReference type="Proteomes" id="UP000059680">
    <property type="component" value="Chromosome 4"/>
</dbReference>
<reference evidence="1 2" key="2">
    <citation type="journal article" date="2013" name="Plant Cell Physiol.">
        <title>Rice Annotation Project Database (RAP-DB): an integrative and interactive database for rice genomics.</title>
        <authorList>
            <person name="Sakai H."/>
            <person name="Lee S.S."/>
            <person name="Tanaka T."/>
            <person name="Numa H."/>
            <person name="Kim J."/>
            <person name="Kawahara Y."/>
            <person name="Wakimoto H."/>
            <person name="Yang C.C."/>
            <person name="Iwamoto M."/>
            <person name="Abe T."/>
            <person name="Yamada Y."/>
            <person name="Muto A."/>
            <person name="Inokuchi H."/>
            <person name="Ikemura T."/>
            <person name="Matsumoto T."/>
            <person name="Sasaki T."/>
            <person name="Itoh T."/>
        </authorList>
    </citation>
    <scope>NUCLEOTIDE SEQUENCE [LARGE SCALE GENOMIC DNA]</scope>
    <source>
        <strain evidence="2">cv. Nipponbare</strain>
    </source>
</reference>
<sequence>MAREGGCHLQDSLVAPSVAPTSTAIVPPPPRRASVPLPWLRSLLLPPLADADPPPPSRESTAITTSVVVAAIFLSSCHQPLPSAIHPSYRMPPLPTSPLLVTVVATGGRRIEDQR</sequence>
<reference evidence="2" key="1">
    <citation type="journal article" date="2005" name="Nature">
        <title>The map-based sequence of the rice genome.</title>
        <authorList>
            <consortium name="International rice genome sequencing project (IRGSP)"/>
            <person name="Matsumoto T."/>
            <person name="Wu J."/>
            <person name="Kanamori H."/>
            <person name="Katayose Y."/>
            <person name="Fujisawa M."/>
            <person name="Namiki N."/>
            <person name="Mizuno H."/>
            <person name="Yamamoto K."/>
            <person name="Antonio B.A."/>
            <person name="Baba T."/>
            <person name="Sakata K."/>
            <person name="Nagamura Y."/>
            <person name="Aoki H."/>
            <person name="Arikawa K."/>
            <person name="Arita K."/>
            <person name="Bito T."/>
            <person name="Chiden Y."/>
            <person name="Fujitsuka N."/>
            <person name="Fukunaka R."/>
            <person name="Hamada M."/>
            <person name="Harada C."/>
            <person name="Hayashi A."/>
            <person name="Hijishita S."/>
            <person name="Honda M."/>
            <person name="Hosokawa S."/>
            <person name="Ichikawa Y."/>
            <person name="Idonuma A."/>
            <person name="Iijima M."/>
            <person name="Ikeda M."/>
            <person name="Ikeno M."/>
            <person name="Ito K."/>
            <person name="Ito S."/>
            <person name="Ito T."/>
            <person name="Ito Y."/>
            <person name="Ito Y."/>
            <person name="Iwabuchi A."/>
            <person name="Kamiya K."/>
            <person name="Karasawa W."/>
            <person name="Kurita K."/>
            <person name="Katagiri S."/>
            <person name="Kikuta A."/>
            <person name="Kobayashi H."/>
            <person name="Kobayashi N."/>
            <person name="Machita K."/>
            <person name="Maehara T."/>
            <person name="Masukawa M."/>
            <person name="Mizubayashi T."/>
            <person name="Mukai Y."/>
            <person name="Nagasaki H."/>
            <person name="Nagata Y."/>
            <person name="Naito S."/>
            <person name="Nakashima M."/>
            <person name="Nakama Y."/>
            <person name="Nakamichi Y."/>
            <person name="Nakamura M."/>
            <person name="Meguro A."/>
            <person name="Negishi M."/>
            <person name="Ohta I."/>
            <person name="Ohta T."/>
            <person name="Okamoto M."/>
            <person name="Ono N."/>
            <person name="Saji S."/>
            <person name="Sakaguchi M."/>
            <person name="Sakai K."/>
            <person name="Shibata M."/>
            <person name="Shimokawa T."/>
            <person name="Song J."/>
            <person name="Takazaki Y."/>
            <person name="Terasawa K."/>
            <person name="Tsugane M."/>
            <person name="Tsuji K."/>
            <person name="Ueda S."/>
            <person name="Waki K."/>
            <person name="Yamagata H."/>
            <person name="Yamamoto M."/>
            <person name="Yamamoto S."/>
            <person name="Yamane H."/>
            <person name="Yoshiki S."/>
            <person name="Yoshihara R."/>
            <person name="Yukawa K."/>
            <person name="Zhong H."/>
            <person name="Yano M."/>
            <person name="Yuan Q."/>
            <person name="Ouyang S."/>
            <person name="Liu J."/>
            <person name="Jones K.M."/>
            <person name="Gansberger K."/>
            <person name="Moffat K."/>
            <person name="Hill J."/>
            <person name="Bera J."/>
            <person name="Fadrosh D."/>
            <person name="Jin S."/>
            <person name="Johri S."/>
            <person name="Kim M."/>
            <person name="Overton L."/>
            <person name="Reardon M."/>
            <person name="Tsitrin T."/>
            <person name="Vuong H."/>
            <person name="Weaver B."/>
            <person name="Ciecko A."/>
            <person name="Tallon L."/>
            <person name="Jackson J."/>
            <person name="Pai G."/>
            <person name="Aken S.V."/>
            <person name="Utterback T."/>
            <person name="Reidmuller S."/>
            <person name="Feldblyum T."/>
            <person name="Hsiao J."/>
            <person name="Zismann V."/>
            <person name="Iobst S."/>
            <person name="de Vazeille A.R."/>
            <person name="Buell C.R."/>
            <person name="Ying K."/>
            <person name="Li Y."/>
            <person name="Lu T."/>
            <person name="Huang Y."/>
            <person name="Zhao Q."/>
            <person name="Feng Q."/>
            <person name="Zhang L."/>
            <person name="Zhu J."/>
            <person name="Weng Q."/>
            <person name="Mu J."/>
            <person name="Lu Y."/>
            <person name="Fan D."/>
            <person name="Liu Y."/>
            <person name="Guan J."/>
            <person name="Zhang Y."/>
            <person name="Yu S."/>
            <person name="Liu X."/>
            <person name="Zhang Y."/>
            <person name="Hong G."/>
            <person name="Han B."/>
            <person name="Choisne N."/>
            <person name="Demange N."/>
            <person name="Orjeda G."/>
            <person name="Samain S."/>
            <person name="Cattolico L."/>
            <person name="Pelletier E."/>
            <person name="Couloux A."/>
            <person name="Segurens B."/>
            <person name="Wincker P."/>
            <person name="D'Hont A."/>
            <person name="Scarpelli C."/>
            <person name="Weissenbach J."/>
            <person name="Salanoubat M."/>
            <person name="Quetier F."/>
            <person name="Yu Y."/>
            <person name="Kim H.R."/>
            <person name="Rambo T."/>
            <person name="Currie J."/>
            <person name="Collura K."/>
            <person name="Luo M."/>
            <person name="Yang T."/>
            <person name="Ammiraju J.S.S."/>
            <person name="Engler F."/>
            <person name="Soderlund C."/>
            <person name="Wing R.A."/>
            <person name="Palmer L.E."/>
            <person name="de la Bastide M."/>
            <person name="Spiegel L."/>
            <person name="Nascimento L."/>
            <person name="Zutavern T."/>
            <person name="O'Shaughnessy A."/>
            <person name="Dike S."/>
            <person name="Dedhia N."/>
            <person name="Preston R."/>
            <person name="Balija V."/>
            <person name="McCombie W.R."/>
            <person name="Chow T."/>
            <person name="Chen H."/>
            <person name="Chung M."/>
            <person name="Chen C."/>
            <person name="Shaw J."/>
            <person name="Wu H."/>
            <person name="Hsiao K."/>
            <person name="Chao Y."/>
            <person name="Chu M."/>
            <person name="Cheng C."/>
            <person name="Hour A."/>
            <person name="Lee P."/>
            <person name="Lin S."/>
            <person name="Lin Y."/>
            <person name="Liou J."/>
            <person name="Liu S."/>
            <person name="Hsing Y."/>
            <person name="Raghuvanshi S."/>
            <person name="Mohanty A."/>
            <person name="Bharti A.K."/>
            <person name="Gaur A."/>
            <person name="Gupta V."/>
            <person name="Kumar D."/>
            <person name="Ravi V."/>
            <person name="Vij S."/>
            <person name="Kapur A."/>
            <person name="Khurana P."/>
            <person name="Khurana P."/>
            <person name="Khurana J.P."/>
            <person name="Tyagi A.K."/>
            <person name="Gaikwad K."/>
            <person name="Singh A."/>
            <person name="Dalal V."/>
            <person name="Srivastava S."/>
            <person name="Dixit A."/>
            <person name="Pal A.K."/>
            <person name="Ghazi I.A."/>
            <person name="Yadav M."/>
            <person name="Pandit A."/>
            <person name="Bhargava A."/>
            <person name="Sureshbabu K."/>
            <person name="Batra K."/>
            <person name="Sharma T.R."/>
            <person name="Mohapatra T."/>
            <person name="Singh N.K."/>
            <person name="Messing J."/>
            <person name="Nelson A.B."/>
            <person name="Fuks G."/>
            <person name="Kavchok S."/>
            <person name="Keizer G."/>
            <person name="Linton E."/>
            <person name="Llaca V."/>
            <person name="Song R."/>
            <person name="Tanyolac B."/>
            <person name="Young S."/>
            <person name="Ho-Il K."/>
            <person name="Hahn J.H."/>
            <person name="Sangsakoo G."/>
            <person name="Vanavichit A."/>
            <person name="de Mattos Luiz.A.T."/>
            <person name="Zimmer P.D."/>
            <person name="Malone G."/>
            <person name="Dellagostin O."/>
            <person name="de Oliveira A.C."/>
            <person name="Bevan M."/>
            <person name="Bancroft I."/>
            <person name="Minx P."/>
            <person name="Cordum H."/>
            <person name="Wilson R."/>
            <person name="Cheng Z."/>
            <person name="Jin W."/>
            <person name="Jiang J."/>
            <person name="Leong S.A."/>
            <person name="Iwama H."/>
            <person name="Gojobori T."/>
            <person name="Itoh T."/>
            <person name="Niimura Y."/>
            <person name="Fujii Y."/>
            <person name="Habara T."/>
            <person name="Sakai H."/>
            <person name="Sato Y."/>
            <person name="Wilson G."/>
            <person name="Kumar K."/>
            <person name="McCouch S."/>
            <person name="Juretic N."/>
            <person name="Hoen D."/>
            <person name="Wright S."/>
            <person name="Bruskiewich R."/>
            <person name="Bureau T."/>
            <person name="Miyao A."/>
            <person name="Hirochika H."/>
            <person name="Nishikawa T."/>
            <person name="Kadowaki K."/>
            <person name="Sugiura M."/>
            <person name="Burr B."/>
            <person name="Sasaki T."/>
        </authorList>
    </citation>
    <scope>NUCLEOTIDE SEQUENCE [LARGE SCALE GENOMIC DNA]</scope>
    <source>
        <strain evidence="2">cv. Nipponbare</strain>
    </source>
</reference>
<proteinExistence type="predicted"/>
<organism evidence="1 2">
    <name type="scientific">Oryza sativa subsp. japonica</name>
    <name type="common">Rice</name>
    <dbReference type="NCBI Taxonomy" id="39947"/>
    <lineage>
        <taxon>Eukaryota</taxon>
        <taxon>Viridiplantae</taxon>
        <taxon>Streptophyta</taxon>
        <taxon>Embryophyta</taxon>
        <taxon>Tracheophyta</taxon>
        <taxon>Spermatophyta</taxon>
        <taxon>Magnoliopsida</taxon>
        <taxon>Liliopsida</taxon>
        <taxon>Poales</taxon>
        <taxon>Poaceae</taxon>
        <taxon>BOP clade</taxon>
        <taxon>Oryzoideae</taxon>
        <taxon>Oryzeae</taxon>
        <taxon>Oryzinae</taxon>
        <taxon>Oryza</taxon>
        <taxon>Oryza sativa</taxon>
    </lineage>
</organism>
<dbReference type="EMBL" id="AP014960">
    <property type="protein sequence ID" value="BAS88277.1"/>
    <property type="molecule type" value="Genomic_DNA"/>
</dbReference>
<protein>
    <submittedName>
        <fullName evidence="1">Os04g0254100 protein</fullName>
    </submittedName>
</protein>
<evidence type="ECO:0000313" key="2">
    <source>
        <dbReference type="Proteomes" id="UP000059680"/>
    </source>
</evidence>
<reference evidence="1 2" key="3">
    <citation type="journal article" date="2013" name="Rice">
        <title>Improvement of the Oryza sativa Nipponbare reference genome using next generation sequence and optical map data.</title>
        <authorList>
            <person name="Kawahara Y."/>
            <person name="de la Bastide M."/>
            <person name="Hamilton J.P."/>
            <person name="Kanamori H."/>
            <person name="McCombie W.R."/>
            <person name="Ouyang S."/>
            <person name="Schwartz D.C."/>
            <person name="Tanaka T."/>
            <person name="Wu J."/>
            <person name="Zhou S."/>
            <person name="Childs K.L."/>
            <person name="Davidson R.M."/>
            <person name="Lin H."/>
            <person name="Quesada-Ocampo L."/>
            <person name="Vaillancourt B."/>
            <person name="Sakai H."/>
            <person name="Lee S.S."/>
            <person name="Kim J."/>
            <person name="Numa H."/>
            <person name="Itoh T."/>
            <person name="Buell C.R."/>
            <person name="Matsumoto T."/>
        </authorList>
    </citation>
    <scope>NUCLEOTIDE SEQUENCE [LARGE SCALE GENOMIC DNA]</scope>
    <source>
        <strain evidence="2">cv. Nipponbare</strain>
    </source>
</reference>
<dbReference type="AlphaFoldDB" id="A0A0P0W7P8"/>
<accession>A0A0P0W7P8</accession>